<evidence type="ECO:0000313" key="6">
    <source>
        <dbReference type="Proteomes" id="UP000238083"/>
    </source>
</evidence>
<dbReference type="Gene3D" id="3.40.50.2300">
    <property type="match status" value="2"/>
</dbReference>
<protein>
    <submittedName>
        <fullName evidence="5">Monosaccharide ABC transporter substrate-binding protein (CUT2 family)</fullName>
    </submittedName>
</protein>
<proteinExistence type="inferred from homology"/>
<dbReference type="Proteomes" id="UP000238083">
    <property type="component" value="Unassembled WGS sequence"/>
</dbReference>
<evidence type="ECO:0000256" key="3">
    <source>
        <dbReference type="SAM" id="SignalP"/>
    </source>
</evidence>
<reference evidence="5 6" key="1">
    <citation type="submission" date="2018-03" db="EMBL/GenBank/DDBJ databases">
        <title>Genomic Encyclopedia of Archaeal and Bacterial Type Strains, Phase II (KMG-II): from individual species to whole genera.</title>
        <authorList>
            <person name="Goeker M."/>
        </authorList>
    </citation>
    <scope>NUCLEOTIDE SEQUENCE [LARGE SCALE GENOMIC DNA]</scope>
    <source>
        <strain evidence="5 6">DSM 19711</strain>
    </source>
</reference>
<accession>A0A2T0R612</accession>
<comment type="subcellular location">
    <subcellularLocation>
        <location evidence="1">Cell envelope</location>
    </subcellularLocation>
</comment>
<feature type="signal peptide" evidence="3">
    <location>
        <begin position="1"/>
        <end position="32"/>
    </location>
</feature>
<comment type="similarity">
    <text evidence="2">Belongs to the bacterial solute-binding protein 2 family.</text>
</comment>
<keyword evidence="3" id="KW-0732">Signal</keyword>
<sequence>MKMTRAGLRTTAVLAVAALGLAACSSSGGAQKSDDDTSGGGGAAAGTPKYKITLVTHASAGDTFWDIVRKGAEAAAKKDNVELQYVNNDNASQQATLIQNAVDAKVDGIAVTMPNVGPLTTAIANAEAAKIPVIGLNAGYNDWKAQKLIGYFGQDETIAGQAGGKRLADEGAKKVLCVIQTQGQSQLEDRCKAITTGLGSAGSVENIYVNGTDAAATQSTITAKLQQDKTIDHVVTLGAPIALIAVDSVKEAGSSAKIATFDTNGELVAAIKDGSVEWAIDQQPYLQGYEAIDSLWLYLTNANTIGGGEAVLTGPAFIDSSNIDAVSQYAKAGTR</sequence>
<evidence type="ECO:0000256" key="2">
    <source>
        <dbReference type="ARBA" id="ARBA00007639"/>
    </source>
</evidence>
<evidence type="ECO:0000256" key="1">
    <source>
        <dbReference type="ARBA" id="ARBA00004196"/>
    </source>
</evidence>
<dbReference type="GO" id="GO:0030246">
    <property type="term" value="F:carbohydrate binding"/>
    <property type="evidence" value="ECO:0007669"/>
    <property type="project" value="TreeGrafter"/>
</dbReference>
<dbReference type="PROSITE" id="PS51257">
    <property type="entry name" value="PROKAR_LIPOPROTEIN"/>
    <property type="match status" value="1"/>
</dbReference>
<dbReference type="InterPro" id="IPR025997">
    <property type="entry name" value="SBP_2_dom"/>
</dbReference>
<dbReference type="SUPFAM" id="SSF53822">
    <property type="entry name" value="Periplasmic binding protein-like I"/>
    <property type="match status" value="1"/>
</dbReference>
<feature type="chain" id="PRO_5015603596" evidence="3">
    <location>
        <begin position="33"/>
        <end position="335"/>
    </location>
</feature>
<evidence type="ECO:0000259" key="4">
    <source>
        <dbReference type="Pfam" id="PF13407"/>
    </source>
</evidence>
<comment type="caution">
    <text evidence="5">The sequence shown here is derived from an EMBL/GenBank/DDBJ whole genome shotgun (WGS) entry which is preliminary data.</text>
</comment>
<gene>
    <name evidence="5" type="ORF">CLV37_10334</name>
</gene>
<dbReference type="Pfam" id="PF13407">
    <property type="entry name" value="Peripla_BP_4"/>
    <property type="match status" value="1"/>
</dbReference>
<dbReference type="PANTHER" id="PTHR30036:SF7">
    <property type="entry name" value="ABC TRANSPORTER PERIPLASMIC-BINDING PROTEIN YPHF"/>
    <property type="match status" value="1"/>
</dbReference>
<feature type="domain" description="Periplasmic binding protein" evidence="4">
    <location>
        <begin position="59"/>
        <end position="300"/>
    </location>
</feature>
<dbReference type="AlphaFoldDB" id="A0A2T0R612"/>
<dbReference type="EMBL" id="PVZF01000003">
    <property type="protein sequence ID" value="PRY16603.1"/>
    <property type="molecule type" value="Genomic_DNA"/>
</dbReference>
<keyword evidence="6" id="KW-1185">Reference proteome</keyword>
<dbReference type="InterPro" id="IPR050555">
    <property type="entry name" value="Bact_Solute-Bind_Prot2"/>
</dbReference>
<name>A0A2T0R612_9ACTN</name>
<dbReference type="GO" id="GO:0030288">
    <property type="term" value="C:outer membrane-bounded periplasmic space"/>
    <property type="evidence" value="ECO:0007669"/>
    <property type="project" value="TreeGrafter"/>
</dbReference>
<organism evidence="5 6">
    <name type="scientific">Kineococcus rhizosphaerae</name>
    <dbReference type="NCBI Taxonomy" id="559628"/>
    <lineage>
        <taxon>Bacteria</taxon>
        <taxon>Bacillati</taxon>
        <taxon>Actinomycetota</taxon>
        <taxon>Actinomycetes</taxon>
        <taxon>Kineosporiales</taxon>
        <taxon>Kineosporiaceae</taxon>
        <taxon>Kineococcus</taxon>
    </lineage>
</organism>
<dbReference type="InterPro" id="IPR028082">
    <property type="entry name" value="Peripla_BP_I"/>
</dbReference>
<dbReference type="PANTHER" id="PTHR30036">
    <property type="entry name" value="D-XYLOSE-BINDING PERIPLASMIC PROTEIN"/>
    <property type="match status" value="1"/>
</dbReference>
<evidence type="ECO:0000313" key="5">
    <source>
        <dbReference type="EMBL" id="PRY16603.1"/>
    </source>
</evidence>